<organism evidence="1 2">
    <name type="scientific">Alteribacillus bidgolensis</name>
    <dbReference type="NCBI Taxonomy" id="930129"/>
    <lineage>
        <taxon>Bacteria</taxon>
        <taxon>Bacillati</taxon>
        <taxon>Bacillota</taxon>
        <taxon>Bacilli</taxon>
        <taxon>Bacillales</taxon>
        <taxon>Bacillaceae</taxon>
        <taxon>Alteribacillus</taxon>
    </lineage>
</organism>
<gene>
    <name evidence="1" type="ORF">SAMN05216352_101213</name>
</gene>
<dbReference type="RefSeq" id="WP_091579681.1">
    <property type="nucleotide sequence ID" value="NZ_FNDU01000001.1"/>
</dbReference>
<dbReference type="AlphaFoldDB" id="A0A1G8C707"/>
<evidence type="ECO:0000313" key="1">
    <source>
        <dbReference type="EMBL" id="SDH41152.1"/>
    </source>
</evidence>
<name>A0A1G8C707_9BACI</name>
<protein>
    <submittedName>
        <fullName evidence="1">Uncharacterized protein</fullName>
    </submittedName>
</protein>
<keyword evidence="2" id="KW-1185">Reference proteome</keyword>
<evidence type="ECO:0000313" key="2">
    <source>
        <dbReference type="Proteomes" id="UP000199017"/>
    </source>
</evidence>
<sequence length="291" mass="33216">MKYWLVSASETDRGKVNMKIENQSILYRGRHQFDTTIKISAKGFRIEPAKVAIGGTVKQFCGNNCVERWKKLIRKGITTSLLIMPISKIKKIEEIREESLSCLEKAPIDFILVPSINSKDFTPEVVKWLIKNKYPIVEVFFTSLEECRYVAWDWIKQAVGPSSISFTFCFPPIYTKEDLRVKENWDAVLSRLFKMVTFQKGAVLNKDEMQITGVYPSKGTIARGDADYLLYYDFKGEQIENEVSAKMGQEPDIVVLRGKVLKAGSRIQIDKGFGRCCNDFLPGRLRSINGV</sequence>
<dbReference type="OrthoDB" id="2959323at2"/>
<accession>A0A1G8C707</accession>
<dbReference type="STRING" id="930129.SAMN05216352_101213"/>
<dbReference type="EMBL" id="FNDU01000001">
    <property type="protein sequence ID" value="SDH41152.1"/>
    <property type="molecule type" value="Genomic_DNA"/>
</dbReference>
<proteinExistence type="predicted"/>
<reference evidence="1 2" key="1">
    <citation type="submission" date="2016-10" db="EMBL/GenBank/DDBJ databases">
        <authorList>
            <person name="de Groot N.N."/>
        </authorList>
    </citation>
    <scope>NUCLEOTIDE SEQUENCE [LARGE SCALE GENOMIC DNA]</scope>
    <source>
        <strain evidence="2">P4B,CCM 7963,CECT 7998,DSM 25260,IBRC-M 10614,KCTC 13821</strain>
    </source>
</reference>
<dbReference type="Proteomes" id="UP000199017">
    <property type="component" value="Unassembled WGS sequence"/>
</dbReference>